<dbReference type="Proteomes" id="UP001143486">
    <property type="component" value="Unassembled WGS sequence"/>
</dbReference>
<dbReference type="AlphaFoldDB" id="A0A9W6IKC0"/>
<dbReference type="NCBIfam" id="TIGR03170">
    <property type="entry name" value="flgA_cterm"/>
    <property type="match status" value="1"/>
</dbReference>
<keyword evidence="6" id="KW-0969">Cilium</keyword>
<evidence type="ECO:0000256" key="4">
    <source>
        <dbReference type="SAM" id="SignalP"/>
    </source>
</evidence>
<dbReference type="GO" id="GO:0044780">
    <property type="term" value="P:bacterial-type flagellum assembly"/>
    <property type="evidence" value="ECO:0007669"/>
    <property type="project" value="InterPro"/>
</dbReference>
<feature type="signal peptide" evidence="4">
    <location>
        <begin position="1"/>
        <end position="24"/>
    </location>
</feature>
<gene>
    <name evidence="6" type="primary">flgA</name>
    <name evidence="6" type="ORF">GCM10017621_10260</name>
</gene>
<proteinExistence type="predicted"/>
<dbReference type="Gene3D" id="2.30.30.760">
    <property type="match status" value="1"/>
</dbReference>
<dbReference type="SMART" id="SM00858">
    <property type="entry name" value="SAF"/>
    <property type="match status" value="1"/>
</dbReference>
<sequence>MTRTSLLALTCLAASALIAPQALASDAVVLRETLLVDGAHITLGDLFTVEGEAAGVVVARAPEPGGRTSLTVEYVRRIAADNGLDWANAASVRRITVARDSQVIDAATLTDLLEGELFAEEGRVHEVRLSNTAMALHAPVDATGGLQIESLNFDPRSGMLVADITPYDGAQPVRITGRAYVTVDVPVLARAIPAGTEISDADIEWVSLRSDRLRPDSLLDPDSIIGLETRRALRPGEPLRGYDLQRPLMIERGELVTLVFEAPGIQLSVRARAMENAADGEVARFVNLQSSRTVEALVDGPGRARVGASPAASF</sequence>
<accession>A0A9W6IKC0</accession>
<dbReference type="GO" id="GO:0042597">
    <property type="term" value="C:periplasmic space"/>
    <property type="evidence" value="ECO:0007669"/>
    <property type="project" value="UniProtKB-SubCell"/>
</dbReference>
<evidence type="ECO:0000256" key="3">
    <source>
        <dbReference type="ARBA" id="ARBA00022764"/>
    </source>
</evidence>
<reference evidence="6" key="2">
    <citation type="submission" date="2023-01" db="EMBL/GenBank/DDBJ databases">
        <authorList>
            <person name="Sun Q."/>
            <person name="Evtushenko L."/>
        </authorList>
    </citation>
    <scope>NUCLEOTIDE SEQUENCE</scope>
    <source>
        <strain evidence="6">VKM B-1513</strain>
    </source>
</reference>
<dbReference type="CDD" id="cd11614">
    <property type="entry name" value="SAF_CpaB_FlgA_like"/>
    <property type="match status" value="1"/>
</dbReference>
<feature type="domain" description="SAF" evidence="5">
    <location>
        <begin position="183"/>
        <end position="245"/>
    </location>
</feature>
<protein>
    <submittedName>
        <fullName evidence="6">Flagellar basal body P-ring biosynthesis protein FlgA</fullName>
    </submittedName>
</protein>
<dbReference type="Pfam" id="PF13144">
    <property type="entry name" value="ChapFlgA"/>
    <property type="match status" value="1"/>
</dbReference>
<keyword evidence="7" id="KW-1185">Reference proteome</keyword>
<keyword evidence="6" id="KW-0282">Flagellum</keyword>
<dbReference type="RefSeq" id="WP_271185898.1">
    <property type="nucleotide sequence ID" value="NZ_BSFE01000002.1"/>
</dbReference>
<organism evidence="6 7">
    <name type="scientific">Maricaulis virginensis</name>
    <dbReference type="NCBI Taxonomy" id="144022"/>
    <lineage>
        <taxon>Bacteria</taxon>
        <taxon>Pseudomonadati</taxon>
        <taxon>Pseudomonadota</taxon>
        <taxon>Alphaproteobacteria</taxon>
        <taxon>Maricaulales</taxon>
        <taxon>Maricaulaceae</taxon>
        <taxon>Maricaulis</taxon>
    </lineage>
</organism>
<dbReference type="EMBL" id="BSFE01000002">
    <property type="protein sequence ID" value="GLK51518.1"/>
    <property type="molecule type" value="Genomic_DNA"/>
</dbReference>
<evidence type="ECO:0000256" key="1">
    <source>
        <dbReference type="ARBA" id="ARBA00004418"/>
    </source>
</evidence>
<evidence type="ECO:0000313" key="7">
    <source>
        <dbReference type="Proteomes" id="UP001143486"/>
    </source>
</evidence>
<keyword evidence="6" id="KW-0966">Cell projection</keyword>
<evidence type="ECO:0000256" key="2">
    <source>
        <dbReference type="ARBA" id="ARBA00022729"/>
    </source>
</evidence>
<dbReference type="InterPro" id="IPR039246">
    <property type="entry name" value="Flagellar_FlgA"/>
</dbReference>
<keyword evidence="2 4" id="KW-0732">Signal</keyword>
<dbReference type="PANTHER" id="PTHR36307:SF1">
    <property type="entry name" value="FLAGELLA BASAL BODY P-RING FORMATION PROTEIN FLGA"/>
    <property type="match status" value="1"/>
</dbReference>
<name>A0A9W6IKC0_9PROT</name>
<evidence type="ECO:0000313" key="6">
    <source>
        <dbReference type="EMBL" id="GLK51518.1"/>
    </source>
</evidence>
<dbReference type="Gene3D" id="3.90.1210.10">
    <property type="entry name" value="Antifreeze-like/N-acetylneuraminic acid synthase C-terminal domain"/>
    <property type="match status" value="1"/>
</dbReference>
<keyword evidence="3" id="KW-0574">Periplasm</keyword>
<dbReference type="PANTHER" id="PTHR36307">
    <property type="entry name" value="FLAGELLA BASAL BODY P-RING FORMATION PROTEIN FLGA"/>
    <property type="match status" value="1"/>
</dbReference>
<comment type="subcellular location">
    <subcellularLocation>
        <location evidence="1">Periplasm</location>
    </subcellularLocation>
</comment>
<evidence type="ECO:0000259" key="5">
    <source>
        <dbReference type="SMART" id="SM00858"/>
    </source>
</evidence>
<feature type="chain" id="PRO_5040753172" evidence="4">
    <location>
        <begin position="25"/>
        <end position="314"/>
    </location>
</feature>
<dbReference type="InterPro" id="IPR013974">
    <property type="entry name" value="SAF"/>
</dbReference>
<reference evidence="6" key="1">
    <citation type="journal article" date="2014" name="Int. J. Syst. Evol. Microbiol.">
        <title>Complete genome sequence of Corynebacterium casei LMG S-19264T (=DSM 44701T), isolated from a smear-ripened cheese.</title>
        <authorList>
            <consortium name="US DOE Joint Genome Institute (JGI-PGF)"/>
            <person name="Walter F."/>
            <person name="Albersmeier A."/>
            <person name="Kalinowski J."/>
            <person name="Ruckert C."/>
        </authorList>
    </citation>
    <scope>NUCLEOTIDE SEQUENCE</scope>
    <source>
        <strain evidence="6">VKM B-1513</strain>
    </source>
</reference>
<comment type="caution">
    <text evidence="6">The sequence shown here is derived from an EMBL/GenBank/DDBJ whole genome shotgun (WGS) entry which is preliminary data.</text>
</comment>
<dbReference type="InterPro" id="IPR017585">
    <property type="entry name" value="SAF_FlgA"/>
</dbReference>